<keyword evidence="3" id="KW-0677">Repeat</keyword>
<dbReference type="InterPro" id="IPR020472">
    <property type="entry name" value="WD40_PAC1"/>
</dbReference>
<dbReference type="OrthoDB" id="2288928at2759"/>
<evidence type="ECO:0000256" key="6">
    <source>
        <dbReference type="PROSITE-ProRule" id="PRU00221"/>
    </source>
</evidence>
<evidence type="ECO:0000313" key="9">
    <source>
        <dbReference type="Proteomes" id="UP001153678"/>
    </source>
</evidence>
<protein>
    <recommendedName>
        <fullName evidence="5">WD repeat-containing protein</fullName>
    </recommendedName>
</protein>
<feature type="compositionally biased region" description="Basic and acidic residues" evidence="7">
    <location>
        <begin position="329"/>
        <end position="343"/>
    </location>
</feature>
<feature type="repeat" description="WD" evidence="6">
    <location>
        <begin position="53"/>
        <end position="94"/>
    </location>
</feature>
<reference evidence="8" key="1">
    <citation type="submission" date="2022-08" db="EMBL/GenBank/DDBJ databases">
        <authorList>
            <person name="Kallberg Y."/>
            <person name="Tangrot J."/>
            <person name="Rosling A."/>
        </authorList>
    </citation>
    <scope>NUCLEOTIDE SEQUENCE</scope>
    <source>
        <strain evidence="8">Wild A</strain>
    </source>
</reference>
<feature type="region of interest" description="Disordered" evidence="7">
    <location>
        <begin position="305"/>
        <end position="355"/>
    </location>
</feature>
<dbReference type="PROSITE" id="PS50294">
    <property type="entry name" value="WD_REPEATS_REGION"/>
    <property type="match status" value="1"/>
</dbReference>
<accession>A0A9W4WP64</accession>
<evidence type="ECO:0000313" key="8">
    <source>
        <dbReference type="EMBL" id="CAI2175906.1"/>
    </source>
</evidence>
<dbReference type="InterPro" id="IPR017422">
    <property type="entry name" value="WDR55"/>
</dbReference>
<dbReference type="PRINTS" id="PR00320">
    <property type="entry name" value="GPROTEINBRPT"/>
</dbReference>
<evidence type="ECO:0000256" key="1">
    <source>
        <dbReference type="ARBA" id="ARBA00007625"/>
    </source>
</evidence>
<feature type="repeat" description="WD" evidence="6">
    <location>
        <begin position="137"/>
        <end position="178"/>
    </location>
</feature>
<dbReference type="InterPro" id="IPR019775">
    <property type="entry name" value="WD40_repeat_CS"/>
</dbReference>
<keyword evidence="4 5" id="KW-0539">Nucleus</keyword>
<dbReference type="PANTHER" id="PTHR44019:SF20">
    <property type="entry name" value="WD REPEAT-CONTAINING PROTEIN 55"/>
    <property type="match status" value="1"/>
</dbReference>
<feature type="repeat" description="WD" evidence="6">
    <location>
        <begin position="96"/>
        <end position="136"/>
    </location>
</feature>
<keyword evidence="2 5" id="KW-0853">WD repeat</keyword>
<dbReference type="PROSITE" id="PS50082">
    <property type="entry name" value="WD_REPEATS_2"/>
    <property type="match status" value="4"/>
</dbReference>
<dbReference type="SMART" id="SM00320">
    <property type="entry name" value="WD40"/>
    <property type="match status" value="7"/>
</dbReference>
<dbReference type="GO" id="GO:0005730">
    <property type="term" value="C:nucleolus"/>
    <property type="evidence" value="ECO:0007669"/>
    <property type="project" value="UniProtKB-SubCell"/>
</dbReference>
<name>A0A9W4WP64_9GLOM</name>
<feature type="repeat" description="WD" evidence="6">
    <location>
        <begin position="271"/>
        <end position="298"/>
    </location>
</feature>
<dbReference type="PANTHER" id="PTHR44019">
    <property type="entry name" value="WD REPEAT-CONTAINING PROTEIN 55"/>
    <property type="match status" value="1"/>
</dbReference>
<dbReference type="AlphaFoldDB" id="A0A9W4WP64"/>
<dbReference type="SUPFAM" id="SSF50978">
    <property type="entry name" value="WD40 repeat-like"/>
    <property type="match status" value="1"/>
</dbReference>
<dbReference type="InterPro" id="IPR001680">
    <property type="entry name" value="WD40_rpt"/>
</dbReference>
<comment type="subcellular location">
    <subcellularLocation>
        <location evidence="5">Nucleus</location>
        <location evidence="5">Nucleolus</location>
    </subcellularLocation>
</comment>
<dbReference type="InterPro" id="IPR015943">
    <property type="entry name" value="WD40/YVTN_repeat-like_dom_sf"/>
</dbReference>
<dbReference type="Pfam" id="PF24796">
    <property type="entry name" value="WDR55"/>
    <property type="match status" value="1"/>
</dbReference>
<evidence type="ECO:0000256" key="4">
    <source>
        <dbReference type="ARBA" id="ARBA00023242"/>
    </source>
</evidence>
<dbReference type="Proteomes" id="UP001153678">
    <property type="component" value="Unassembled WGS sequence"/>
</dbReference>
<proteinExistence type="inferred from homology"/>
<dbReference type="EMBL" id="CAMKVN010001426">
    <property type="protein sequence ID" value="CAI2175906.1"/>
    <property type="molecule type" value="Genomic_DNA"/>
</dbReference>
<organism evidence="8 9">
    <name type="scientific">Funneliformis geosporum</name>
    <dbReference type="NCBI Taxonomy" id="1117311"/>
    <lineage>
        <taxon>Eukaryota</taxon>
        <taxon>Fungi</taxon>
        <taxon>Fungi incertae sedis</taxon>
        <taxon>Mucoromycota</taxon>
        <taxon>Glomeromycotina</taxon>
        <taxon>Glomeromycetes</taxon>
        <taxon>Glomerales</taxon>
        <taxon>Glomeraceae</taxon>
        <taxon>Funneliformis</taxon>
    </lineage>
</organism>
<sequence>MTTQIQPDALDFDNQVFDIAFHPSENIIATGLITGEVFCHRYDNNENINILSIRPHNKSCRGLEFSHDGAALFSVSKDRSIQVINLETGETLVKKVDSHDYPIYCILRLNETTLATGDDNGIIKLWDIRNGNEIMEYSEHQDFISDFAFRSDTRTLLSTSGDGTLSIYDIRRPNLIAMSDNQDDELLSVTIVKDERKAVVGTQEGIINLFTWNNWGDTSDRIVGHPQSIDTLVKINEDLVCTGSSDGIIRLIGILPNKFLGVIGDHEDFPIECLKLSHDNNLLASCSHDNTVKFWDIRYIYDEDEDEGEGEEDEKKSDKDDENMDLDMDEKSRGNKNKSKEQTLDSEINSFFADL</sequence>
<dbReference type="PROSITE" id="PS00678">
    <property type="entry name" value="WD_REPEATS_1"/>
    <property type="match status" value="2"/>
</dbReference>
<keyword evidence="9" id="KW-1185">Reference proteome</keyword>
<evidence type="ECO:0000256" key="5">
    <source>
        <dbReference type="PIRNR" id="PIRNR038169"/>
    </source>
</evidence>
<evidence type="ECO:0000256" key="7">
    <source>
        <dbReference type="SAM" id="MobiDB-lite"/>
    </source>
</evidence>
<comment type="caution">
    <text evidence="8">The sequence shown here is derived from an EMBL/GenBank/DDBJ whole genome shotgun (WGS) entry which is preliminary data.</text>
</comment>
<evidence type="ECO:0000256" key="2">
    <source>
        <dbReference type="ARBA" id="ARBA00022574"/>
    </source>
</evidence>
<dbReference type="InterPro" id="IPR036322">
    <property type="entry name" value="WD40_repeat_dom_sf"/>
</dbReference>
<comment type="similarity">
    <text evidence="1 5">Belongs to the WD repeat WDR55 family.</text>
</comment>
<dbReference type="Gene3D" id="2.130.10.10">
    <property type="entry name" value="YVTN repeat-like/Quinoprotein amine dehydrogenase"/>
    <property type="match status" value="2"/>
</dbReference>
<evidence type="ECO:0000256" key="3">
    <source>
        <dbReference type="ARBA" id="ARBA00022737"/>
    </source>
</evidence>
<dbReference type="PIRSF" id="PIRSF038169">
    <property type="entry name" value="WD_repeat_p55"/>
    <property type="match status" value="1"/>
</dbReference>
<gene>
    <name evidence="8" type="ORF">FWILDA_LOCUS7324</name>
</gene>
<dbReference type="InterPro" id="IPR050505">
    <property type="entry name" value="WDR55/POC1"/>
</dbReference>